<dbReference type="InterPro" id="IPR033121">
    <property type="entry name" value="PEPTIDASE_A1"/>
</dbReference>
<dbReference type="GO" id="GO:0000324">
    <property type="term" value="C:fungal-type vacuole"/>
    <property type="evidence" value="ECO:0007669"/>
    <property type="project" value="TreeGrafter"/>
</dbReference>
<evidence type="ECO:0000256" key="1">
    <source>
        <dbReference type="ARBA" id="ARBA00007447"/>
    </source>
</evidence>
<dbReference type="GO" id="GO:0006508">
    <property type="term" value="P:proteolysis"/>
    <property type="evidence" value="ECO:0007669"/>
    <property type="project" value="UniProtKB-KW"/>
</dbReference>
<evidence type="ECO:0000259" key="5">
    <source>
        <dbReference type="PROSITE" id="PS51767"/>
    </source>
</evidence>
<dbReference type="PROSITE" id="PS00141">
    <property type="entry name" value="ASP_PROTEASE"/>
    <property type="match status" value="1"/>
</dbReference>
<protein>
    <submittedName>
        <fullName evidence="6">Aspartic peptidase domain-containing protein</fullName>
    </submittedName>
</protein>
<feature type="signal peptide" evidence="4">
    <location>
        <begin position="1"/>
        <end position="18"/>
    </location>
</feature>
<comment type="similarity">
    <text evidence="1 3">Belongs to the peptidase A1 family.</text>
</comment>
<dbReference type="GO" id="GO:0004190">
    <property type="term" value="F:aspartic-type endopeptidase activity"/>
    <property type="evidence" value="ECO:0007669"/>
    <property type="project" value="UniProtKB-KW"/>
</dbReference>
<proteinExistence type="inferred from homology"/>
<dbReference type="InterPro" id="IPR021109">
    <property type="entry name" value="Peptidase_aspartic_dom_sf"/>
</dbReference>
<dbReference type="AlphaFoldDB" id="A0AA39ZSA2"/>
<dbReference type="InterPro" id="IPR001461">
    <property type="entry name" value="Aspartic_peptidase_A1"/>
</dbReference>
<dbReference type="InterPro" id="IPR001969">
    <property type="entry name" value="Aspartic_peptidase_AS"/>
</dbReference>
<evidence type="ECO:0000313" key="7">
    <source>
        <dbReference type="Proteomes" id="UP001172159"/>
    </source>
</evidence>
<dbReference type="Proteomes" id="UP001172159">
    <property type="component" value="Unassembled WGS sequence"/>
</dbReference>
<keyword evidence="4" id="KW-0732">Signal</keyword>
<feature type="domain" description="Peptidase A1" evidence="5">
    <location>
        <begin position="72"/>
        <end position="436"/>
    </location>
</feature>
<dbReference type="SUPFAM" id="SSF50630">
    <property type="entry name" value="Acid proteases"/>
    <property type="match status" value="1"/>
</dbReference>
<keyword evidence="3" id="KW-0645">Protease</keyword>
<name>A0AA39ZSA2_9PEZI</name>
<keyword evidence="2 3" id="KW-0064">Aspartyl protease</keyword>
<dbReference type="CDD" id="cd05471">
    <property type="entry name" value="pepsin_like"/>
    <property type="match status" value="1"/>
</dbReference>
<dbReference type="PANTHER" id="PTHR47966:SF51">
    <property type="entry name" value="BETA-SITE APP-CLEAVING ENZYME, ISOFORM A-RELATED"/>
    <property type="match status" value="1"/>
</dbReference>
<comment type="caution">
    <text evidence="6">The sequence shown here is derived from an EMBL/GenBank/DDBJ whole genome shotgun (WGS) entry which is preliminary data.</text>
</comment>
<dbReference type="PRINTS" id="PR00792">
    <property type="entry name" value="PEPSIN"/>
</dbReference>
<sequence>MKLLLSFTASAAFHVATGSASSIHRRDPYEIFRFPGRILPQFGGNDANQQIGSTGVNIPLEVWRIGATDLQWAGEITVGTPPQKFKVIFDTGSPYLLLPRNNCTTCGSQHNLFNPSASTTFSPSPGLPLQLEFGSAGGGTVPTNSSQRVNCIAATDTVSISSPPLEAFNQQFLVCDYYSSGLATQPADGIFGLGSLPTGLWPDKSRKTTVEFETAYWNWINSSASGDLSPEFGMFLGSPNPQLTLGGSDTNLYRTSTLRSRTIFLDVQLSTMRSSWVSGLRSVKVNNQLLLSSNESSPVFDDVALLDTGSAIILTPDFTTAANIYNILSPQIGPLDDLGSWGGPCSVLDNIAETAIISFTVGTKEKAVEVDLVKGAFNLGVFDEVARPGICQAVFVNPTEPAREPVRGRLAWVLGTPVLKGYYTVWDGKQMEVGFGELKTQEGNGGYEKGKGWGKRHGKGKGWGKWRGRGVWGL</sequence>
<gene>
    <name evidence="6" type="ORF">B0T21DRAFT_431909</name>
</gene>
<dbReference type="PROSITE" id="PS51767">
    <property type="entry name" value="PEPTIDASE_A1"/>
    <property type="match status" value="1"/>
</dbReference>
<feature type="chain" id="PRO_5041350798" evidence="4">
    <location>
        <begin position="19"/>
        <end position="474"/>
    </location>
</feature>
<evidence type="ECO:0000256" key="4">
    <source>
        <dbReference type="SAM" id="SignalP"/>
    </source>
</evidence>
<evidence type="ECO:0000256" key="2">
    <source>
        <dbReference type="ARBA" id="ARBA00022750"/>
    </source>
</evidence>
<accession>A0AA39ZSA2</accession>
<organism evidence="6 7">
    <name type="scientific">Apiosordaria backusii</name>
    <dbReference type="NCBI Taxonomy" id="314023"/>
    <lineage>
        <taxon>Eukaryota</taxon>
        <taxon>Fungi</taxon>
        <taxon>Dikarya</taxon>
        <taxon>Ascomycota</taxon>
        <taxon>Pezizomycotina</taxon>
        <taxon>Sordariomycetes</taxon>
        <taxon>Sordariomycetidae</taxon>
        <taxon>Sordariales</taxon>
        <taxon>Lasiosphaeriaceae</taxon>
        <taxon>Apiosordaria</taxon>
    </lineage>
</organism>
<dbReference type="Gene3D" id="2.40.70.10">
    <property type="entry name" value="Acid Proteases"/>
    <property type="match status" value="2"/>
</dbReference>
<dbReference type="Pfam" id="PF00026">
    <property type="entry name" value="Asp"/>
    <property type="match status" value="1"/>
</dbReference>
<evidence type="ECO:0000313" key="6">
    <source>
        <dbReference type="EMBL" id="KAK0702564.1"/>
    </source>
</evidence>
<keyword evidence="3" id="KW-0378">Hydrolase</keyword>
<dbReference type="PANTHER" id="PTHR47966">
    <property type="entry name" value="BETA-SITE APP-CLEAVING ENZYME, ISOFORM A-RELATED"/>
    <property type="match status" value="1"/>
</dbReference>
<keyword evidence="7" id="KW-1185">Reference proteome</keyword>
<dbReference type="InterPro" id="IPR034164">
    <property type="entry name" value="Pepsin-like_dom"/>
</dbReference>
<dbReference type="EMBL" id="JAUKTV010000025">
    <property type="protein sequence ID" value="KAK0702564.1"/>
    <property type="molecule type" value="Genomic_DNA"/>
</dbReference>
<reference evidence="6" key="1">
    <citation type="submission" date="2023-06" db="EMBL/GenBank/DDBJ databases">
        <title>Genome-scale phylogeny and comparative genomics of the fungal order Sordariales.</title>
        <authorList>
            <consortium name="Lawrence Berkeley National Laboratory"/>
            <person name="Hensen N."/>
            <person name="Bonometti L."/>
            <person name="Westerberg I."/>
            <person name="Brannstrom I.O."/>
            <person name="Guillou S."/>
            <person name="Cros-Aarteil S."/>
            <person name="Calhoun S."/>
            <person name="Haridas S."/>
            <person name="Kuo A."/>
            <person name="Mondo S."/>
            <person name="Pangilinan J."/>
            <person name="Riley R."/>
            <person name="Labutti K."/>
            <person name="Andreopoulos B."/>
            <person name="Lipzen A."/>
            <person name="Chen C."/>
            <person name="Yanf M."/>
            <person name="Daum C."/>
            <person name="Ng V."/>
            <person name="Clum A."/>
            <person name="Steindorff A."/>
            <person name="Ohm R."/>
            <person name="Martin F."/>
            <person name="Silar P."/>
            <person name="Natvig D."/>
            <person name="Lalanne C."/>
            <person name="Gautier V."/>
            <person name="Ament-Velasquez S.L."/>
            <person name="Kruys A."/>
            <person name="Hutchinson M.I."/>
            <person name="Powell A.J."/>
            <person name="Barry K."/>
            <person name="Miller A.N."/>
            <person name="Grigoriev I.V."/>
            <person name="Debuchy R."/>
            <person name="Gladieux P."/>
            <person name="Thoren M.H."/>
            <person name="Johannesson H."/>
        </authorList>
    </citation>
    <scope>NUCLEOTIDE SEQUENCE</scope>
    <source>
        <strain evidence="6">CBS 540.89</strain>
    </source>
</reference>
<evidence type="ECO:0000256" key="3">
    <source>
        <dbReference type="RuleBase" id="RU000454"/>
    </source>
</evidence>